<evidence type="ECO:0000256" key="1">
    <source>
        <dbReference type="SAM" id="MobiDB-lite"/>
    </source>
</evidence>
<dbReference type="Gene3D" id="2.120.10.30">
    <property type="entry name" value="TolB, C-terminal domain"/>
    <property type="match status" value="1"/>
</dbReference>
<feature type="region of interest" description="Disordered" evidence="1">
    <location>
        <begin position="62"/>
        <end position="84"/>
    </location>
</feature>
<gene>
    <name evidence="2" type="ORF">LCGC14_2401540</name>
</gene>
<dbReference type="InterPro" id="IPR011659">
    <property type="entry name" value="WD40"/>
</dbReference>
<protein>
    <recommendedName>
        <fullName evidence="3">Dipeptidylpeptidase IV N-terminal domain-containing protein</fullName>
    </recommendedName>
</protein>
<dbReference type="InterPro" id="IPR011042">
    <property type="entry name" value="6-blade_b-propeller_TolB-like"/>
</dbReference>
<dbReference type="SUPFAM" id="SSF69304">
    <property type="entry name" value="Tricorn protease N-terminal domain"/>
    <property type="match status" value="1"/>
</dbReference>
<dbReference type="Pfam" id="PF07676">
    <property type="entry name" value="PD40"/>
    <property type="match status" value="1"/>
</dbReference>
<evidence type="ECO:0008006" key="3">
    <source>
        <dbReference type="Google" id="ProtNLM"/>
    </source>
</evidence>
<evidence type="ECO:0000313" key="2">
    <source>
        <dbReference type="EMBL" id="KKL25815.1"/>
    </source>
</evidence>
<feature type="non-terminal residue" evidence="2">
    <location>
        <position position="84"/>
    </location>
</feature>
<accession>A0A0F9BV84</accession>
<reference evidence="2" key="1">
    <citation type="journal article" date="2015" name="Nature">
        <title>Complex archaea that bridge the gap between prokaryotes and eukaryotes.</title>
        <authorList>
            <person name="Spang A."/>
            <person name="Saw J.H."/>
            <person name="Jorgensen S.L."/>
            <person name="Zaremba-Niedzwiedzka K."/>
            <person name="Martijn J."/>
            <person name="Lind A.E."/>
            <person name="van Eijk R."/>
            <person name="Schleper C."/>
            <person name="Guy L."/>
            <person name="Ettema T.J."/>
        </authorList>
    </citation>
    <scope>NUCLEOTIDE SEQUENCE</scope>
</reference>
<dbReference type="AlphaFoldDB" id="A0A0F9BV84"/>
<proteinExistence type="predicted"/>
<dbReference type="EMBL" id="LAZR01036073">
    <property type="protein sequence ID" value="KKL25815.1"/>
    <property type="molecule type" value="Genomic_DNA"/>
</dbReference>
<comment type="caution">
    <text evidence="2">The sequence shown here is derived from an EMBL/GenBank/DDBJ whole genome shotgun (WGS) entry which is preliminary data.</text>
</comment>
<sequence>MSGLLVIALTATGCGDGRDGEGGTVANGDGGSAALPVKIAFISLRDGNWEVYAMDADGRNPVNLTNNPANDAQPSFSPDGSKIA</sequence>
<feature type="compositionally biased region" description="Polar residues" evidence="1">
    <location>
        <begin position="62"/>
        <end position="78"/>
    </location>
</feature>
<name>A0A0F9BV84_9ZZZZ</name>
<organism evidence="2">
    <name type="scientific">marine sediment metagenome</name>
    <dbReference type="NCBI Taxonomy" id="412755"/>
    <lineage>
        <taxon>unclassified sequences</taxon>
        <taxon>metagenomes</taxon>
        <taxon>ecological metagenomes</taxon>
    </lineage>
</organism>